<evidence type="ECO:0000313" key="1">
    <source>
        <dbReference type="EMBL" id="PWN86704.1"/>
    </source>
</evidence>
<dbReference type="RefSeq" id="XP_025373902.1">
    <property type="nucleotide sequence ID" value="XM_025525539.1"/>
</dbReference>
<dbReference type="AlphaFoldDB" id="A0A316YCX5"/>
<dbReference type="InParanoid" id="A0A316YCX5"/>
<evidence type="ECO:0000313" key="2">
    <source>
        <dbReference type="Proteomes" id="UP000245768"/>
    </source>
</evidence>
<accession>A0A316YCX5</accession>
<organism evidence="1 2">
    <name type="scientific">Acaromyces ingoldii</name>
    <dbReference type="NCBI Taxonomy" id="215250"/>
    <lineage>
        <taxon>Eukaryota</taxon>
        <taxon>Fungi</taxon>
        <taxon>Dikarya</taxon>
        <taxon>Basidiomycota</taxon>
        <taxon>Ustilaginomycotina</taxon>
        <taxon>Exobasidiomycetes</taxon>
        <taxon>Exobasidiales</taxon>
        <taxon>Cryptobasidiaceae</taxon>
        <taxon>Acaromyces</taxon>
    </lineage>
</organism>
<protein>
    <submittedName>
        <fullName evidence="1">Uncharacterized protein</fullName>
    </submittedName>
</protein>
<reference evidence="1 2" key="1">
    <citation type="journal article" date="2018" name="Mol. Biol. Evol.">
        <title>Broad Genomic Sampling Reveals a Smut Pathogenic Ancestry of the Fungal Clade Ustilaginomycotina.</title>
        <authorList>
            <person name="Kijpornyongpan T."/>
            <person name="Mondo S.J."/>
            <person name="Barry K."/>
            <person name="Sandor L."/>
            <person name="Lee J."/>
            <person name="Lipzen A."/>
            <person name="Pangilinan J."/>
            <person name="LaButti K."/>
            <person name="Hainaut M."/>
            <person name="Henrissat B."/>
            <person name="Grigoriev I.V."/>
            <person name="Spatafora J.W."/>
            <person name="Aime M.C."/>
        </authorList>
    </citation>
    <scope>NUCLEOTIDE SEQUENCE [LARGE SCALE GENOMIC DNA]</scope>
    <source>
        <strain evidence="1 2">MCA 4198</strain>
    </source>
</reference>
<keyword evidence="2" id="KW-1185">Reference proteome</keyword>
<proteinExistence type="predicted"/>
<sequence>MKLGADRVFEYKSASVAGHIAGQLDRDQLLCACIYLDRGDVASARQVSVPSHDRSSSSRPRIISYQATVPTGQSQYGIWHGRPGWSYTHTTGCLGWIPRQSTDAWQTSKLLQAPDCSDDRTGEVRVALDMLKNGVLRGSKSFLSDDWDCFSPSIECHVC</sequence>
<gene>
    <name evidence="1" type="ORF">FA10DRAFT_51565</name>
</gene>
<dbReference type="Proteomes" id="UP000245768">
    <property type="component" value="Unassembled WGS sequence"/>
</dbReference>
<dbReference type="GeneID" id="37047455"/>
<dbReference type="EMBL" id="KZ819643">
    <property type="protein sequence ID" value="PWN86704.1"/>
    <property type="molecule type" value="Genomic_DNA"/>
</dbReference>
<name>A0A316YCX5_9BASI</name>